<dbReference type="AlphaFoldDB" id="A0A7S3YJC8"/>
<organism evidence="1">
    <name type="scientific">Heterosigma akashiwo</name>
    <name type="common">Chromophytic alga</name>
    <name type="synonym">Heterosigma carterae</name>
    <dbReference type="NCBI Taxonomy" id="2829"/>
    <lineage>
        <taxon>Eukaryota</taxon>
        <taxon>Sar</taxon>
        <taxon>Stramenopiles</taxon>
        <taxon>Ochrophyta</taxon>
        <taxon>Raphidophyceae</taxon>
        <taxon>Chattonellales</taxon>
        <taxon>Chattonellaceae</taxon>
        <taxon>Heterosigma</taxon>
    </lineage>
</organism>
<name>A0A7S3YJC8_HETAK</name>
<sequence>MMQNNMQFASNPINAQVIGLLQQQVSNRGLIQSQGGAPPKQIQIQILQFSPKMMIIFSDLLNPLPLRDLALSGKTDIHLHEWLRVAQHSSAGISFFLEGLANEGYAHAQKVSQALASANLHVNCSNLFCFYFLCALLFDLAGDWQMRNALLASASSLADSSPDHTAATLVSKLGFLFFESCHIAAAGLEQQGRRNTIVFEPAELELFSPRPELRLFLEALSSCHNLGLMRATVINNQNKDEVLIVYSNLLTAGEQMKMHGPALSLCSVVCGLRLICLEVCFLAKVKEGVERCQDLIDLIAAPENTPILQNSSVWCMLDVLGYILFLEGDQDRYEKLSRARSQVSQIWMCARPTSSFPVWLPFGQMKWFDNSNPLFANYFRLKVMLGFVLREHYQQDLVHFWSMVHGFNM</sequence>
<evidence type="ECO:0000313" key="1">
    <source>
        <dbReference type="EMBL" id="CAE0653408.1"/>
    </source>
</evidence>
<reference evidence="1" key="1">
    <citation type="submission" date="2021-01" db="EMBL/GenBank/DDBJ databases">
        <authorList>
            <person name="Corre E."/>
            <person name="Pelletier E."/>
            <person name="Niang G."/>
            <person name="Scheremetjew M."/>
            <person name="Finn R."/>
            <person name="Kale V."/>
            <person name="Holt S."/>
            <person name="Cochrane G."/>
            <person name="Meng A."/>
            <person name="Brown T."/>
            <person name="Cohen L."/>
        </authorList>
    </citation>
    <scope>NUCLEOTIDE SEQUENCE</scope>
    <source>
        <strain evidence="1">CCMP3107</strain>
    </source>
</reference>
<protein>
    <submittedName>
        <fullName evidence="1">Uncharacterized protein</fullName>
    </submittedName>
</protein>
<gene>
    <name evidence="1" type="ORF">HAKA00212_LOCUS26151</name>
</gene>
<accession>A0A7S3YJC8</accession>
<proteinExistence type="predicted"/>
<dbReference type="EMBL" id="HBIU01060474">
    <property type="protein sequence ID" value="CAE0653408.1"/>
    <property type="molecule type" value="Transcribed_RNA"/>
</dbReference>